<proteinExistence type="predicted"/>
<accession>A0A382HRS5</accession>
<feature type="region of interest" description="Disordered" evidence="1">
    <location>
        <begin position="1"/>
        <end position="23"/>
    </location>
</feature>
<dbReference type="AlphaFoldDB" id="A0A382HRS5"/>
<sequence length="37" mass="4323">MSEHWEEPLEEDGLTLGPEESLQREIEKSKALKVDRL</sequence>
<gene>
    <name evidence="2" type="ORF">METZ01_LOCUS242639</name>
</gene>
<reference evidence="2" key="1">
    <citation type="submission" date="2018-05" db="EMBL/GenBank/DDBJ databases">
        <authorList>
            <person name="Lanie J.A."/>
            <person name="Ng W.-L."/>
            <person name="Kazmierczak K.M."/>
            <person name="Andrzejewski T.M."/>
            <person name="Davidsen T.M."/>
            <person name="Wayne K.J."/>
            <person name="Tettelin H."/>
            <person name="Glass J.I."/>
            <person name="Rusch D."/>
            <person name="Podicherti R."/>
            <person name="Tsui H.-C.T."/>
            <person name="Winkler M.E."/>
        </authorList>
    </citation>
    <scope>NUCLEOTIDE SEQUENCE</scope>
</reference>
<evidence type="ECO:0000313" key="2">
    <source>
        <dbReference type="EMBL" id="SVB89785.1"/>
    </source>
</evidence>
<name>A0A382HRS5_9ZZZZ</name>
<organism evidence="2">
    <name type="scientific">marine metagenome</name>
    <dbReference type="NCBI Taxonomy" id="408172"/>
    <lineage>
        <taxon>unclassified sequences</taxon>
        <taxon>metagenomes</taxon>
        <taxon>ecological metagenomes</taxon>
    </lineage>
</organism>
<evidence type="ECO:0000256" key="1">
    <source>
        <dbReference type="SAM" id="MobiDB-lite"/>
    </source>
</evidence>
<dbReference type="EMBL" id="UINC01062813">
    <property type="protein sequence ID" value="SVB89785.1"/>
    <property type="molecule type" value="Genomic_DNA"/>
</dbReference>
<protein>
    <submittedName>
        <fullName evidence="2">Uncharacterized protein</fullName>
    </submittedName>
</protein>
<feature type="non-terminal residue" evidence="2">
    <location>
        <position position="37"/>
    </location>
</feature>